<organism evidence="3 4">
    <name type="scientific">Oryza sativa subsp. japonica</name>
    <name type="common">Rice</name>
    <dbReference type="NCBI Taxonomy" id="39947"/>
    <lineage>
        <taxon>Eukaryota</taxon>
        <taxon>Viridiplantae</taxon>
        <taxon>Streptophyta</taxon>
        <taxon>Embryophyta</taxon>
        <taxon>Tracheophyta</taxon>
        <taxon>Spermatophyta</taxon>
        <taxon>Magnoliopsida</taxon>
        <taxon>Liliopsida</taxon>
        <taxon>Poales</taxon>
        <taxon>Poaceae</taxon>
        <taxon>BOP clade</taxon>
        <taxon>Oryzoideae</taxon>
        <taxon>Oryzeae</taxon>
        <taxon>Oryzinae</taxon>
        <taxon>Oryza</taxon>
        <taxon>Oryza sativa</taxon>
    </lineage>
</organism>
<feature type="compositionally biased region" description="Basic residues" evidence="1">
    <location>
        <begin position="70"/>
        <end position="82"/>
    </location>
</feature>
<gene>
    <name evidence="3" type="ordered locus">Os11g0205800</name>
</gene>
<evidence type="ECO:0000313" key="4">
    <source>
        <dbReference type="Proteomes" id="UP000000763"/>
    </source>
</evidence>
<sequence>SFYFGVNFQVGPLEIYCALLICFFVQFLVVRKSRFWKDMTMTRTKWRKMKMRTLTKTKMKTLLETLTKKKMKRKTKTNRKRKMFDAPLF</sequence>
<evidence type="ECO:0000313" key="3">
    <source>
        <dbReference type="EMBL" id="BAH95147.1"/>
    </source>
</evidence>
<keyword evidence="2" id="KW-1133">Transmembrane helix</keyword>
<dbReference type="KEGG" id="dosa:Os11g0205800"/>
<protein>
    <submittedName>
        <fullName evidence="3">Os11g0205800 protein</fullName>
    </submittedName>
</protein>
<accession>C7J8U5</accession>
<feature type="transmembrane region" description="Helical" evidence="2">
    <location>
        <begin position="13"/>
        <end position="30"/>
    </location>
</feature>
<reference evidence="4" key="2">
    <citation type="journal article" date="2008" name="Nucleic Acids Res.">
        <title>The rice annotation project database (RAP-DB): 2008 update.</title>
        <authorList>
            <consortium name="The rice annotation project (RAP)"/>
        </authorList>
    </citation>
    <scope>GENOME REANNOTATION</scope>
    <source>
        <strain evidence="4">cv. Nipponbare</strain>
    </source>
</reference>
<dbReference type="AlphaFoldDB" id="C7J8U5"/>
<feature type="region of interest" description="Disordered" evidence="1">
    <location>
        <begin position="70"/>
        <end position="89"/>
    </location>
</feature>
<evidence type="ECO:0000256" key="2">
    <source>
        <dbReference type="SAM" id="Phobius"/>
    </source>
</evidence>
<evidence type="ECO:0000256" key="1">
    <source>
        <dbReference type="SAM" id="MobiDB-lite"/>
    </source>
</evidence>
<feature type="non-terminal residue" evidence="3">
    <location>
        <position position="1"/>
    </location>
</feature>
<keyword evidence="2" id="KW-0472">Membrane</keyword>
<name>C7J8U5_ORYSJ</name>
<proteinExistence type="predicted"/>
<dbReference type="Proteomes" id="UP000000763">
    <property type="component" value="Chromosome 11"/>
</dbReference>
<keyword evidence="2" id="KW-0812">Transmembrane</keyword>
<dbReference type="EMBL" id="AP008217">
    <property type="protein sequence ID" value="BAH95147.1"/>
    <property type="molecule type" value="Genomic_DNA"/>
</dbReference>
<reference evidence="3 4" key="1">
    <citation type="journal article" date="2005" name="Nature">
        <title>The map-based sequence of the rice genome.</title>
        <authorList>
            <consortium name="International rice genome sequencing project (IRGSP)"/>
            <person name="Matsumoto T."/>
            <person name="Wu J."/>
            <person name="Kanamori H."/>
            <person name="Katayose Y."/>
            <person name="Fujisawa M."/>
            <person name="Namiki N."/>
            <person name="Mizuno H."/>
            <person name="Yamamoto K."/>
            <person name="Antonio B.A."/>
            <person name="Baba T."/>
            <person name="Sakata K."/>
            <person name="Nagamura Y."/>
            <person name="Aoki H."/>
            <person name="Arikawa K."/>
            <person name="Arita K."/>
            <person name="Bito T."/>
            <person name="Chiden Y."/>
            <person name="Fujitsuka N."/>
            <person name="Fukunaka R."/>
            <person name="Hamada M."/>
            <person name="Harada C."/>
            <person name="Hayashi A."/>
            <person name="Hijishita S."/>
            <person name="Honda M."/>
            <person name="Hosokawa S."/>
            <person name="Ichikawa Y."/>
            <person name="Idonuma A."/>
            <person name="Iijima M."/>
            <person name="Ikeda M."/>
            <person name="Ikeno M."/>
            <person name="Ito K."/>
            <person name="Ito S."/>
            <person name="Ito T."/>
            <person name="Ito Y."/>
            <person name="Ito Y."/>
            <person name="Iwabuchi A."/>
            <person name="Kamiya K."/>
            <person name="Karasawa W."/>
            <person name="Kurita K."/>
            <person name="Katagiri S."/>
            <person name="Kikuta A."/>
            <person name="Kobayashi H."/>
            <person name="Kobayashi N."/>
            <person name="Machita K."/>
            <person name="Maehara T."/>
            <person name="Masukawa M."/>
            <person name="Mizubayashi T."/>
            <person name="Mukai Y."/>
            <person name="Nagasaki H."/>
            <person name="Nagata Y."/>
            <person name="Naito S."/>
            <person name="Nakashima M."/>
            <person name="Nakama Y."/>
            <person name="Nakamichi Y."/>
            <person name="Nakamura M."/>
            <person name="Meguro A."/>
            <person name="Negishi M."/>
            <person name="Ohta I."/>
            <person name="Ohta T."/>
            <person name="Okamoto M."/>
            <person name="Ono N."/>
            <person name="Saji S."/>
            <person name="Sakaguchi M."/>
            <person name="Sakai K."/>
            <person name="Shibata M."/>
            <person name="Shimokawa T."/>
            <person name="Song J."/>
            <person name="Takazaki Y."/>
            <person name="Terasawa K."/>
            <person name="Tsugane M."/>
            <person name="Tsuji K."/>
            <person name="Ueda S."/>
            <person name="Waki K."/>
            <person name="Yamagata H."/>
            <person name="Yamamoto M."/>
            <person name="Yamamoto S."/>
            <person name="Yamane H."/>
            <person name="Yoshiki S."/>
            <person name="Yoshihara R."/>
            <person name="Yukawa K."/>
            <person name="Zhong H."/>
            <person name="Yano M."/>
            <person name="Yuan Q."/>
            <person name="Ouyang S."/>
            <person name="Liu J."/>
            <person name="Jones K.M."/>
            <person name="Gansberger K."/>
            <person name="Moffat K."/>
            <person name="Hill J."/>
            <person name="Bera J."/>
            <person name="Fadrosh D."/>
            <person name="Jin S."/>
            <person name="Johri S."/>
            <person name="Kim M."/>
            <person name="Overton L."/>
            <person name="Reardon M."/>
            <person name="Tsitrin T."/>
            <person name="Vuong H."/>
            <person name="Weaver B."/>
            <person name="Ciecko A."/>
            <person name="Tallon L."/>
            <person name="Jackson J."/>
            <person name="Pai G."/>
            <person name="Aken S.V."/>
            <person name="Utterback T."/>
            <person name="Reidmuller S."/>
            <person name="Feldblyum T."/>
            <person name="Hsiao J."/>
            <person name="Zismann V."/>
            <person name="Iobst S."/>
            <person name="de Vazeille A.R."/>
            <person name="Buell C.R."/>
            <person name="Ying K."/>
            <person name="Li Y."/>
            <person name="Lu T."/>
            <person name="Huang Y."/>
            <person name="Zhao Q."/>
            <person name="Feng Q."/>
            <person name="Zhang L."/>
            <person name="Zhu J."/>
            <person name="Weng Q."/>
            <person name="Mu J."/>
            <person name="Lu Y."/>
            <person name="Fan D."/>
            <person name="Liu Y."/>
            <person name="Guan J."/>
            <person name="Zhang Y."/>
            <person name="Yu S."/>
            <person name="Liu X."/>
            <person name="Zhang Y."/>
            <person name="Hong G."/>
            <person name="Han B."/>
            <person name="Choisne N."/>
            <person name="Demange N."/>
            <person name="Orjeda G."/>
            <person name="Samain S."/>
            <person name="Cattolico L."/>
            <person name="Pelletier E."/>
            <person name="Couloux A."/>
            <person name="Segurens B."/>
            <person name="Wincker P."/>
            <person name="D'Hont A."/>
            <person name="Scarpelli C."/>
            <person name="Weissenbach J."/>
            <person name="Salanoubat M."/>
            <person name="Quetier F."/>
            <person name="Yu Y."/>
            <person name="Kim H.R."/>
            <person name="Rambo T."/>
            <person name="Currie J."/>
            <person name="Collura K."/>
            <person name="Luo M."/>
            <person name="Yang T."/>
            <person name="Ammiraju J.S.S."/>
            <person name="Engler F."/>
            <person name="Soderlund C."/>
            <person name="Wing R.A."/>
            <person name="Palmer L.E."/>
            <person name="de la Bastide M."/>
            <person name="Spiegel L."/>
            <person name="Nascimento L."/>
            <person name="Zutavern T."/>
            <person name="O'Shaughnessy A."/>
            <person name="Dike S."/>
            <person name="Dedhia N."/>
            <person name="Preston R."/>
            <person name="Balija V."/>
            <person name="McCombie W.R."/>
            <person name="Chow T."/>
            <person name="Chen H."/>
            <person name="Chung M."/>
            <person name="Chen C."/>
            <person name="Shaw J."/>
            <person name="Wu H."/>
            <person name="Hsiao K."/>
            <person name="Chao Y."/>
            <person name="Chu M."/>
            <person name="Cheng C."/>
            <person name="Hour A."/>
            <person name="Lee P."/>
            <person name="Lin S."/>
            <person name="Lin Y."/>
            <person name="Liou J."/>
            <person name="Liu S."/>
            <person name="Hsing Y."/>
            <person name="Raghuvanshi S."/>
            <person name="Mohanty A."/>
            <person name="Bharti A.K."/>
            <person name="Gaur A."/>
            <person name="Gupta V."/>
            <person name="Kumar D."/>
            <person name="Ravi V."/>
            <person name="Vij S."/>
            <person name="Kapur A."/>
            <person name="Khurana P."/>
            <person name="Khurana P."/>
            <person name="Khurana J.P."/>
            <person name="Tyagi A.K."/>
            <person name="Gaikwad K."/>
            <person name="Singh A."/>
            <person name="Dalal V."/>
            <person name="Srivastava S."/>
            <person name="Dixit A."/>
            <person name="Pal A.K."/>
            <person name="Ghazi I.A."/>
            <person name="Yadav M."/>
            <person name="Pandit A."/>
            <person name="Bhargava A."/>
            <person name="Sureshbabu K."/>
            <person name="Batra K."/>
            <person name="Sharma T.R."/>
            <person name="Mohapatra T."/>
            <person name="Singh N.K."/>
            <person name="Messing J."/>
            <person name="Nelson A.B."/>
            <person name="Fuks G."/>
            <person name="Kavchok S."/>
            <person name="Keizer G."/>
            <person name="Linton E."/>
            <person name="Llaca V."/>
            <person name="Song R."/>
            <person name="Tanyolac B."/>
            <person name="Young S."/>
            <person name="Ho-Il K."/>
            <person name="Hahn J.H."/>
            <person name="Sangsakoo G."/>
            <person name="Vanavichit A."/>
            <person name="de Mattos Luiz.A.T."/>
            <person name="Zimmer P.D."/>
            <person name="Malone G."/>
            <person name="Dellagostin O."/>
            <person name="de Oliveira A.C."/>
            <person name="Bevan M."/>
            <person name="Bancroft I."/>
            <person name="Minx P."/>
            <person name="Cordum H."/>
            <person name="Wilson R."/>
            <person name="Cheng Z."/>
            <person name="Jin W."/>
            <person name="Jiang J."/>
            <person name="Leong S.A."/>
            <person name="Iwama H."/>
            <person name="Gojobori T."/>
            <person name="Itoh T."/>
            <person name="Niimura Y."/>
            <person name="Fujii Y."/>
            <person name="Habara T."/>
            <person name="Sakai H."/>
            <person name="Sato Y."/>
            <person name="Wilson G."/>
            <person name="Kumar K."/>
            <person name="McCouch S."/>
            <person name="Juretic N."/>
            <person name="Hoen D."/>
            <person name="Wright S."/>
            <person name="Bruskiewich R."/>
            <person name="Bureau T."/>
            <person name="Miyao A."/>
            <person name="Hirochika H."/>
            <person name="Nishikawa T."/>
            <person name="Kadowaki K."/>
            <person name="Sugiura M."/>
            <person name="Burr B."/>
            <person name="Sasaki T."/>
        </authorList>
    </citation>
    <scope>NUCLEOTIDE SEQUENCE [LARGE SCALE GENOMIC DNA]</scope>
    <source>
        <strain evidence="4">cv. Nipponbare</strain>
    </source>
</reference>